<organism evidence="2 3">
    <name type="scientific">Setaria digitata</name>
    <dbReference type="NCBI Taxonomy" id="48799"/>
    <lineage>
        <taxon>Eukaryota</taxon>
        <taxon>Metazoa</taxon>
        <taxon>Ecdysozoa</taxon>
        <taxon>Nematoda</taxon>
        <taxon>Chromadorea</taxon>
        <taxon>Rhabditida</taxon>
        <taxon>Spirurina</taxon>
        <taxon>Spiruromorpha</taxon>
        <taxon>Filarioidea</taxon>
        <taxon>Setariidae</taxon>
        <taxon>Setaria</taxon>
    </lineage>
</organism>
<evidence type="ECO:0000313" key="3">
    <source>
        <dbReference type="WBParaSite" id="sdigi.contig319.g7412.t1"/>
    </source>
</evidence>
<feature type="region of interest" description="Disordered" evidence="1">
    <location>
        <begin position="1068"/>
        <end position="1111"/>
    </location>
</feature>
<feature type="compositionally biased region" description="Basic and acidic residues" evidence="1">
    <location>
        <begin position="593"/>
        <end position="627"/>
    </location>
</feature>
<sequence>MHGRPSHDLPSRFPQVKFLDVFFSNSDVTVYFFHLSGELIRGRIHKGMESNSANNDARKMIDTLVAGYLGRQKYWESLKCLMNESSILHAAQCGGMSIILGDTVHGKHLEEIIILFSEYGSFGLNPGLLDFGVRLRSLANEFTSLTNAGAHWSDAQKLLYGRHSAPSRNCSQQCLPVSAGELNVCGTNQNMLPPLNADSTTSVSSQHSSGSASTRRKCTQPVSINTRRREFMKEVVQPVVHTAQQIIDNGSGNITDPNSSLSALSMITIDESAVGTLDRCMAHENFAELIESIEKDFPDGFFDSFPNSDNTESLHEGVFEAVSSHSNEVQQERESRVDDSQNLYNIPHSEVVEESKPLCSSTPTKLKTQEKSSAMLSVPGISNSKASSSLKAEPRRLQQKILRKKQVVAESAIFKDRVEVECPYLPVEENEKEEADDTDSAGLFLTSKNFMKSDDDSFSKTKTSKLEISAGWRKLAELCDESRKTAEVEERKGGQNSDSPETHHSTNQKQKDKGAKFLSPFSVDLELKKKIRNELCTSSSASCNADVASHSAEKCIKGMVENTKFSSKSSIEREIELLFEDSEDQSYGNWRMQRGDERKSTDTTRAAQPRENRKESEDREEETKISGDENPITVCCERQASVKLTTDRKKKRHQKQKPIGGDFVGDSKISVKKRQLEEAYISSPVGDTDRQGDGSPTGSSSLCKPSEQCKKQDKFKKFEEDRDEARISAEKRKKEKEFLMKKEREEIERQKRELEEKELKRATERERKRREEEEREAREKEQREKRRKEREDREKLKKMKEKEDKLVSNSDLRRQRERSKDGKSKRELKNSLQFDSKSDESNEASILDRLFGDGDNLRPMTKIPEREETKKKVEENRTRSSFIQKCTGKMKIPKEECRAKREKPERGSDIKTAKSTMDSGLNRPDALDDLFNCLVAKPGTSRKDETDAAESKSCKKVVSGVNKGRENLLVGGGHSARVGMVLEKATRIRTKYEHEEKLKQEYRKVEGIRRVGTSSSEYSTRKRILDLPIPKTPDILSQLLKQPDASHSDSLRRSISAKNISNCTEANLLAPGSSKIPPSSKSTTCPSFSGSCSESKSLHYNESSSVGSSNIQVKKPRLDMAAIDAVLQTLHGLDKASSSTSLSTASASGSEQTLT</sequence>
<proteinExistence type="predicted"/>
<dbReference type="InterPro" id="IPR006594">
    <property type="entry name" value="LisH"/>
</dbReference>
<feature type="compositionally biased region" description="Polar residues" evidence="1">
    <location>
        <begin position="358"/>
        <end position="390"/>
    </location>
</feature>
<feature type="compositionally biased region" description="Basic and acidic residues" evidence="1">
    <location>
        <begin position="500"/>
        <end position="515"/>
    </location>
</feature>
<feature type="compositionally biased region" description="Polar residues" evidence="1">
    <location>
        <begin position="1092"/>
        <end position="1111"/>
    </location>
</feature>
<feature type="compositionally biased region" description="Basic and acidic residues" evidence="1">
    <location>
        <begin position="863"/>
        <end position="878"/>
    </location>
</feature>
<dbReference type="WBParaSite" id="sdigi.contig319.g7412.t1">
    <property type="protein sequence ID" value="sdigi.contig319.g7412.t1"/>
    <property type="gene ID" value="sdigi.contig319.g7412"/>
</dbReference>
<accession>A0A915PQH7</accession>
<feature type="region of interest" description="Disordered" evidence="1">
    <location>
        <begin position="483"/>
        <end position="517"/>
    </location>
</feature>
<dbReference type="AlphaFoldDB" id="A0A915PQH7"/>
<name>A0A915PQH7_9BILA</name>
<dbReference type="PROSITE" id="PS50896">
    <property type="entry name" value="LISH"/>
    <property type="match status" value="1"/>
</dbReference>
<feature type="compositionally biased region" description="Basic and acidic residues" evidence="1">
    <location>
        <begin position="483"/>
        <end position="493"/>
    </location>
</feature>
<feature type="region of interest" description="Disordered" evidence="1">
    <location>
        <begin position="582"/>
        <end position="632"/>
    </location>
</feature>
<feature type="compositionally biased region" description="Basic and acidic residues" evidence="1">
    <location>
        <begin position="892"/>
        <end position="912"/>
    </location>
</feature>
<evidence type="ECO:0000313" key="2">
    <source>
        <dbReference type="Proteomes" id="UP000887581"/>
    </source>
</evidence>
<feature type="compositionally biased region" description="Polar residues" evidence="1">
    <location>
        <begin position="694"/>
        <end position="703"/>
    </location>
</feature>
<feature type="region of interest" description="Disordered" evidence="1">
    <location>
        <begin position="196"/>
        <end position="220"/>
    </location>
</feature>
<feature type="region of interest" description="Disordered" evidence="1">
    <location>
        <begin position="354"/>
        <end position="392"/>
    </location>
</feature>
<feature type="region of interest" description="Disordered" evidence="1">
    <location>
        <begin position="644"/>
        <end position="923"/>
    </location>
</feature>
<evidence type="ECO:0000256" key="1">
    <source>
        <dbReference type="SAM" id="MobiDB-lite"/>
    </source>
</evidence>
<feature type="compositionally biased region" description="Low complexity" evidence="1">
    <location>
        <begin position="199"/>
        <end position="213"/>
    </location>
</feature>
<keyword evidence="2" id="KW-1185">Reference proteome</keyword>
<dbReference type="Proteomes" id="UP000887581">
    <property type="component" value="Unplaced"/>
</dbReference>
<feature type="compositionally biased region" description="Basic and acidic residues" evidence="1">
    <location>
        <begin position="707"/>
        <end position="829"/>
    </location>
</feature>
<feature type="region of interest" description="Disordered" evidence="1">
    <location>
        <begin position="1135"/>
        <end position="1155"/>
    </location>
</feature>
<feature type="compositionally biased region" description="Low complexity" evidence="1">
    <location>
        <begin position="1071"/>
        <end position="1091"/>
    </location>
</feature>
<protein>
    <submittedName>
        <fullName evidence="3">LisH domain-containing protein</fullName>
    </submittedName>
</protein>
<reference evidence="3" key="1">
    <citation type="submission" date="2022-11" db="UniProtKB">
        <authorList>
            <consortium name="WormBaseParasite"/>
        </authorList>
    </citation>
    <scope>IDENTIFICATION</scope>
</reference>
<feature type="compositionally biased region" description="Low complexity" evidence="1">
    <location>
        <begin position="1136"/>
        <end position="1155"/>
    </location>
</feature>